<dbReference type="InterPro" id="IPR005807">
    <property type="entry name" value="SecE_bac"/>
</dbReference>
<dbReference type="HAMAP" id="MF_00422">
    <property type="entry name" value="SecE"/>
    <property type="match status" value="1"/>
</dbReference>
<dbReference type="PANTHER" id="PTHR33910:SF1">
    <property type="entry name" value="PROTEIN TRANSLOCASE SUBUNIT SECE"/>
    <property type="match status" value="1"/>
</dbReference>
<comment type="function">
    <text evidence="9">Essential subunit of the Sec protein translocation channel SecYEG. Clamps together the 2 halves of SecY. May contact the channel plug during translocation.</text>
</comment>
<dbReference type="InterPro" id="IPR001901">
    <property type="entry name" value="Translocase_SecE/Sec61-g"/>
</dbReference>
<evidence type="ECO:0000313" key="10">
    <source>
        <dbReference type="EMBL" id="AEJ18537.1"/>
    </source>
</evidence>
<dbReference type="GO" id="GO:0008320">
    <property type="term" value="F:protein transmembrane transporter activity"/>
    <property type="evidence" value="ECO:0007669"/>
    <property type="project" value="UniProtKB-UniRule"/>
</dbReference>
<evidence type="ECO:0000256" key="8">
    <source>
        <dbReference type="ARBA" id="ARBA00023136"/>
    </source>
</evidence>
<name>F8EX10_GRAC1</name>
<evidence type="ECO:0000313" key="11">
    <source>
        <dbReference type="Proteomes" id="UP000000503"/>
    </source>
</evidence>
<keyword evidence="9" id="KW-0997">Cell inner membrane</keyword>
<dbReference type="Gene3D" id="1.20.5.1030">
    <property type="entry name" value="Preprotein translocase secy subunit"/>
    <property type="match status" value="1"/>
</dbReference>
<evidence type="ECO:0000256" key="5">
    <source>
        <dbReference type="ARBA" id="ARBA00022927"/>
    </source>
</evidence>
<protein>
    <recommendedName>
        <fullName evidence="9">Protein translocase subunit SecE</fullName>
    </recommendedName>
</protein>
<dbReference type="GO" id="GO:0005886">
    <property type="term" value="C:plasma membrane"/>
    <property type="evidence" value="ECO:0007669"/>
    <property type="project" value="UniProtKB-SubCell"/>
</dbReference>
<comment type="subcellular location">
    <subcellularLocation>
        <location evidence="9">Cell inner membrane</location>
        <topology evidence="9">Single-pass membrane protein</topology>
    </subcellularLocation>
    <subcellularLocation>
        <location evidence="1">Membrane</location>
    </subcellularLocation>
</comment>
<comment type="subunit">
    <text evidence="9">Component of the Sec protein translocase complex. Heterotrimer consisting of SecY, SecE and SecG subunits. The heterotrimers can form oligomers, although 1 heterotrimer is thought to be able to translocate proteins. Interacts with the ribosome. Interacts with SecDF, and other proteins may be involved. Interacts with SecA.</text>
</comment>
<keyword evidence="6 9" id="KW-1133">Transmembrane helix</keyword>
<dbReference type="GO" id="GO:0009306">
    <property type="term" value="P:protein secretion"/>
    <property type="evidence" value="ECO:0007669"/>
    <property type="project" value="UniProtKB-UniRule"/>
</dbReference>
<evidence type="ECO:0000256" key="3">
    <source>
        <dbReference type="ARBA" id="ARBA00022475"/>
    </source>
</evidence>
<dbReference type="KEGG" id="scd:Spica_0373"/>
<dbReference type="HOGENOM" id="CLU_113663_8_0_12"/>
<keyword evidence="2 9" id="KW-0813">Transport</keyword>
<dbReference type="GO" id="GO:0043952">
    <property type="term" value="P:protein transport by the Sec complex"/>
    <property type="evidence" value="ECO:0007669"/>
    <property type="project" value="UniProtKB-UniRule"/>
</dbReference>
<dbReference type="AlphaFoldDB" id="F8EX10"/>
<evidence type="ECO:0000256" key="4">
    <source>
        <dbReference type="ARBA" id="ARBA00022692"/>
    </source>
</evidence>
<evidence type="ECO:0000256" key="9">
    <source>
        <dbReference type="HAMAP-Rule" id="MF_00422"/>
    </source>
</evidence>
<dbReference type="eggNOG" id="COG0690">
    <property type="taxonomic scope" value="Bacteria"/>
</dbReference>
<keyword evidence="8 9" id="KW-0472">Membrane</keyword>
<dbReference type="Pfam" id="PF00584">
    <property type="entry name" value="SecE"/>
    <property type="match status" value="1"/>
</dbReference>
<dbReference type="Proteomes" id="UP000000503">
    <property type="component" value="Chromosome"/>
</dbReference>
<evidence type="ECO:0000256" key="2">
    <source>
        <dbReference type="ARBA" id="ARBA00022448"/>
    </source>
</evidence>
<comment type="similarity">
    <text evidence="9">Belongs to the SecE/SEC61-gamma family.</text>
</comment>
<evidence type="ECO:0000256" key="7">
    <source>
        <dbReference type="ARBA" id="ARBA00023010"/>
    </source>
</evidence>
<sequence length="60" mass="6527">MMKKLVAFVKDSIAELKKVVWPSKEDVISSVKVVIVSTLVFAIILGLVDALLLLGVQAIF</sequence>
<proteinExistence type="inferred from homology"/>
<gene>
    <name evidence="9" type="primary">secE</name>
    <name evidence="10" type="ordered locus">Spica_0373</name>
</gene>
<dbReference type="InterPro" id="IPR038379">
    <property type="entry name" value="SecE_sf"/>
</dbReference>
<feature type="transmembrane region" description="Helical" evidence="9">
    <location>
        <begin position="33"/>
        <end position="59"/>
    </location>
</feature>
<dbReference type="GO" id="GO:0006605">
    <property type="term" value="P:protein targeting"/>
    <property type="evidence" value="ECO:0007669"/>
    <property type="project" value="UniProtKB-UniRule"/>
</dbReference>
<dbReference type="EMBL" id="CP002868">
    <property type="protein sequence ID" value="AEJ18537.1"/>
    <property type="molecule type" value="Genomic_DNA"/>
</dbReference>
<evidence type="ECO:0000256" key="6">
    <source>
        <dbReference type="ARBA" id="ARBA00022989"/>
    </source>
</evidence>
<keyword evidence="5 9" id="KW-0653">Protein transport</keyword>
<dbReference type="PANTHER" id="PTHR33910">
    <property type="entry name" value="PROTEIN TRANSLOCASE SUBUNIT SECE"/>
    <property type="match status" value="1"/>
</dbReference>
<accession>F8EX10</accession>
<reference evidence="11" key="1">
    <citation type="journal article" date="2013" name="Stand. Genomic Sci.">
        <title>Genome sequence of the thermophilic fresh-water bacterium Spirochaeta caldaria type strain (H1(T)), reclassification of Spirochaeta caldaria, Spirochaeta stenostrepta, and Spirochaeta zuelzerae in the genus Treponema as Treponema caldaria comb. nov., Treponema stenostrepta comb. nov., and Treponema zuelzerae comb. nov., and emendation of the genus Treponema.</title>
        <authorList>
            <person name="Abt B."/>
            <person name="Goker M."/>
            <person name="Scheuner C."/>
            <person name="Han C."/>
            <person name="Lu M."/>
            <person name="Misra M."/>
            <person name="Lapidus A."/>
            <person name="Nolan M."/>
            <person name="Lucas S."/>
            <person name="Hammon N."/>
            <person name="Deshpande S."/>
            <person name="Cheng J.F."/>
            <person name="Tapia R."/>
            <person name="Goodwin L.A."/>
            <person name="Pitluck S."/>
            <person name="Liolios K."/>
            <person name="Pagani I."/>
            <person name="Ivanova N."/>
            <person name="Mavromatis K."/>
            <person name="Mikhailova N."/>
            <person name="Huntemann M."/>
            <person name="Pati A."/>
            <person name="Chen A."/>
            <person name="Palaniappan K."/>
            <person name="Land M."/>
            <person name="Hauser L."/>
            <person name="Jeffries C.D."/>
            <person name="Rohde M."/>
            <person name="Spring S."/>
            <person name="Gronow S."/>
            <person name="Detter J.C."/>
            <person name="Bristow J."/>
            <person name="Eisen J.A."/>
            <person name="Markowitz V."/>
            <person name="Hugenholtz P."/>
            <person name="Kyrpides N.C."/>
            <person name="Woyke T."/>
            <person name="Klenk H.P."/>
        </authorList>
    </citation>
    <scope>NUCLEOTIDE SEQUENCE</scope>
    <source>
        <strain evidence="11">ATCC 51460 / DSM 7334 / H1</strain>
    </source>
</reference>
<dbReference type="GO" id="GO:0065002">
    <property type="term" value="P:intracellular protein transmembrane transport"/>
    <property type="evidence" value="ECO:0007669"/>
    <property type="project" value="UniProtKB-UniRule"/>
</dbReference>
<organism evidence="10 11">
    <name type="scientific">Gracilinema caldarium (strain ATCC 51460 / DSM 7334 / H1)</name>
    <name type="common">Treponema caldarium</name>
    <dbReference type="NCBI Taxonomy" id="744872"/>
    <lineage>
        <taxon>Bacteria</taxon>
        <taxon>Pseudomonadati</taxon>
        <taxon>Spirochaetota</taxon>
        <taxon>Spirochaetia</taxon>
        <taxon>Spirochaetales</taxon>
        <taxon>Breznakiellaceae</taxon>
        <taxon>Gracilinema</taxon>
    </lineage>
</organism>
<dbReference type="STRING" id="744872.Spica_0373"/>
<keyword evidence="11" id="KW-1185">Reference proteome</keyword>
<evidence type="ECO:0000256" key="1">
    <source>
        <dbReference type="ARBA" id="ARBA00004370"/>
    </source>
</evidence>
<keyword evidence="4 9" id="KW-0812">Transmembrane</keyword>
<dbReference type="NCBIfam" id="TIGR00964">
    <property type="entry name" value="secE_bact"/>
    <property type="match status" value="1"/>
</dbReference>
<keyword evidence="7 9" id="KW-0811">Translocation</keyword>
<keyword evidence="3 9" id="KW-1003">Cell membrane</keyword>